<accession>A0ACB7SV95</accession>
<organism evidence="1 2">
    <name type="scientific">Hyalomma asiaticum</name>
    <name type="common">Tick</name>
    <dbReference type="NCBI Taxonomy" id="266040"/>
    <lineage>
        <taxon>Eukaryota</taxon>
        <taxon>Metazoa</taxon>
        <taxon>Ecdysozoa</taxon>
        <taxon>Arthropoda</taxon>
        <taxon>Chelicerata</taxon>
        <taxon>Arachnida</taxon>
        <taxon>Acari</taxon>
        <taxon>Parasitiformes</taxon>
        <taxon>Ixodida</taxon>
        <taxon>Ixodoidea</taxon>
        <taxon>Ixodidae</taxon>
        <taxon>Hyalomminae</taxon>
        <taxon>Hyalomma</taxon>
    </lineage>
</organism>
<sequence>MFPPRRLSTSSLPPPVARSASTDSAGSEFGRPAGSKGPADWSGGGGGGVVAGHTVRRPVPRRQHSLPETQEQQLQRSIMELQVWWVLAPDRRSDDCRLVPAGC</sequence>
<dbReference type="Proteomes" id="UP000821845">
    <property type="component" value="Chromosome 2"/>
</dbReference>
<protein>
    <submittedName>
        <fullName evidence="1">Uncharacterized protein</fullName>
    </submittedName>
</protein>
<proteinExistence type="predicted"/>
<comment type="caution">
    <text evidence="1">The sequence shown here is derived from an EMBL/GenBank/DDBJ whole genome shotgun (WGS) entry which is preliminary data.</text>
</comment>
<gene>
    <name evidence="1" type="ORF">HPB50_004215</name>
</gene>
<reference evidence="1" key="1">
    <citation type="submission" date="2020-05" db="EMBL/GenBank/DDBJ databases">
        <title>Large-scale comparative analyses of tick genomes elucidate their genetic diversity and vector capacities.</title>
        <authorList>
            <person name="Jia N."/>
            <person name="Wang J."/>
            <person name="Shi W."/>
            <person name="Du L."/>
            <person name="Sun Y."/>
            <person name="Zhan W."/>
            <person name="Jiang J."/>
            <person name="Wang Q."/>
            <person name="Zhang B."/>
            <person name="Ji P."/>
            <person name="Sakyi L.B."/>
            <person name="Cui X."/>
            <person name="Yuan T."/>
            <person name="Jiang B."/>
            <person name="Yang W."/>
            <person name="Lam T.T.-Y."/>
            <person name="Chang Q."/>
            <person name="Ding S."/>
            <person name="Wang X."/>
            <person name="Zhu J."/>
            <person name="Ruan X."/>
            <person name="Zhao L."/>
            <person name="Wei J."/>
            <person name="Que T."/>
            <person name="Du C."/>
            <person name="Cheng J."/>
            <person name="Dai P."/>
            <person name="Han X."/>
            <person name="Huang E."/>
            <person name="Gao Y."/>
            <person name="Liu J."/>
            <person name="Shao H."/>
            <person name="Ye R."/>
            <person name="Li L."/>
            <person name="Wei W."/>
            <person name="Wang X."/>
            <person name="Wang C."/>
            <person name="Yang T."/>
            <person name="Huo Q."/>
            <person name="Li W."/>
            <person name="Guo W."/>
            <person name="Chen H."/>
            <person name="Zhou L."/>
            <person name="Ni X."/>
            <person name="Tian J."/>
            <person name="Zhou Y."/>
            <person name="Sheng Y."/>
            <person name="Liu T."/>
            <person name="Pan Y."/>
            <person name="Xia L."/>
            <person name="Li J."/>
            <person name="Zhao F."/>
            <person name="Cao W."/>
        </authorList>
    </citation>
    <scope>NUCLEOTIDE SEQUENCE</scope>
    <source>
        <strain evidence="1">Hyas-2018</strain>
    </source>
</reference>
<name>A0ACB7SV95_HYAAI</name>
<keyword evidence="2" id="KW-1185">Reference proteome</keyword>
<dbReference type="EMBL" id="CM023482">
    <property type="protein sequence ID" value="KAH6937829.1"/>
    <property type="molecule type" value="Genomic_DNA"/>
</dbReference>
<evidence type="ECO:0000313" key="1">
    <source>
        <dbReference type="EMBL" id="KAH6937829.1"/>
    </source>
</evidence>
<evidence type="ECO:0000313" key="2">
    <source>
        <dbReference type="Proteomes" id="UP000821845"/>
    </source>
</evidence>